<feature type="compositionally biased region" description="Basic and acidic residues" evidence="1">
    <location>
        <begin position="56"/>
        <end position="67"/>
    </location>
</feature>
<name>A0A418XDG5_9PSED</name>
<accession>A0A418XDG5</accession>
<evidence type="ECO:0000313" key="3">
    <source>
        <dbReference type="Proteomes" id="UP000284021"/>
    </source>
</evidence>
<evidence type="ECO:0000313" key="2">
    <source>
        <dbReference type="EMBL" id="RJG10556.1"/>
    </source>
</evidence>
<protein>
    <submittedName>
        <fullName evidence="2">Uncharacterized protein</fullName>
    </submittedName>
</protein>
<reference evidence="2 3" key="1">
    <citation type="submission" date="2018-09" db="EMBL/GenBank/DDBJ databases">
        <authorList>
            <person name="Zhu H."/>
        </authorList>
    </citation>
    <scope>NUCLEOTIDE SEQUENCE [LARGE SCALE GENOMIC DNA]</scope>
    <source>
        <strain evidence="2 3">K1S02-6</strain>
    </source>
</reference>
<feature type="region of interest" description="Disordered" evidence="1">
    <location>
        <begin position="56"/>
        <end position="75"/>
    </location>
</feature>
<evidence type="ECO:0000256" key="1">
    <source>
        <dbReference type="SAM" id="MobiDB-lite"/>
    </source>
</evidence>
<sequence>MLMGTITYELINRECVHRLSDRQWAVEMTRMFYLYISEELDACPEGDAEAKRETAIELEQPHPDGHAPARNTRAT</sequence>
<comment type="caution">
    <text evidence="2">The sequence shown here is derived from an EMBL/GenBank/DDBJ whole genome shotgun (WGS) entry which is preliminary data.</text>
</comment>
<dbReference type="EMBL" id="QYUR01000006">
    <property type="protein sequence ID" value="RJG10556.1"/>
    <property type="molecule type" value="Genomic_DNA"/>
</dbReference>
<keyword evidence="3" id="KW-1185">Reference proteome</keyword>
<dbReference type="AlphaFoldDB" id="A0A418XDG5"/>
<organism evidence="2 3">
    <name type="scientific">Pseudomonas cavernicola</name>
    <dbReference type="NCBI Taxonomy" id="2320866"/>
    <lineage>
        <taxon>Bacteria</taxon>
        <taxon>Pseudomonadati</taxon>
        <taxon>Pseudomonadota</taxon>
        <taxon>Gammaproteobacteria</taxon>
        <taxon>Pseudomonadales</taxon>
        <taxon>Pseudomonadaceae</taxon>
        <taxon>Pseudomonas</taxon>
    </lineage>
</organism>
<dbReference type="Proteomes" id="UP000284021">
    <property type="component" value="Unassembled WGS sequence"/>
</dbReference>
<proteinExistence type="predicted"/>
<gene>
    <name evidence="2" type="ORF">D3879_21455</name>
</gene>